<evidence type="ECO:0000259" key="2">
    <source>
        <dbReference type="Pfam" id="PF17479"/>
    </source>
</evidence>
<protein>
    <recommendedName>
        <fullName evidence="5">DUF3048 domain-containing protein</fullName>
    </recommendedName>
</protein>
<evidence type="ECO:0000313" key="4">
    <source>
        <dbReference type="Proteomes" id="UP000198718"/>
    </source>
</evidence>
<dbReference type="EMBL" id="FNFP01000002">
    <property type="protein sequence ID" value="SDK38390.1"/>
    <property type="molecule type" value="Genomic_DNA"/>
</dbReference>
<accession>A0A1G9BGQ5</accession>
<dbReference type="RefSeq" id="WP_090551789.1">
    <property type="nucleotide sequence ID" value="NZ_FNFP01000002.1"/>
</dbReference>
<feature type="domain" description="DUF3048" evidence="2">
    <location>
        <begin position="233"/>
        <end position="344"/>
    </location>
</feature>
<dbReference type="InterPro" id="IPR023158">
    <property type="entry name" value="YerB-like_sf"/>
</dbReference>
<evidence type="ECO:0008006" key="5">
    <source>
        <dbReference type="Google" id="ProtNLM"/>
    </source>
</evidence>
<evidence type="ECO:0000313" key="3">
    <source>
        <dbReference type="EMBL" id="SDK38390.1"/>
    </source>
</evidence>
<dbReference type="Pfam" id="PF11258">
    <property type="entry name" value="DUF3048"/>
    <property type="match status" value="1"/>
</dbReference>
<organism evidence="3 4">
    <name type="scientific">Natronincola ferrireducens</name>
    <dbReference type="NCBI Taxonomy" id="393762"/>
    <lineage>
        <taxon>Bacteria</taxon>
        <taxon>Bacillati</taxon>
        <taxon>Bacillota</taxon>
        <taxon>Clostridia</taxon>
        <taxon>Peptostreptococcales</taxon>
        <taxon>Natronincolaceae</taxon>
        <taxon>Natronincola</taxon>
    </lineage>
</organism>
<dbReference type="STRING" id="393762.SAMN05660472_01162"/>
<dbReference type="OrthoDB" id="9779102at2"/>
<feature type="domain" description="DUF3048" evidence="1">
    <location>
        <begin position="55"/>
        <end position="202"/>
    </location>
</feature>
<evidence type="ECO:0000259" key="1">
    <source>
        <dbReference type="Pfam" id="PF11258"/>
    </source>
</evidence>
<reference evidence="3 4" key="1">
    <citation type="submission" date="2016-10" db="EMBL/GenBank/DDBJ databases">
        <authorList>
            <person name="de Groot N.N."/>
        </authorList>
    </citation>
    <scope>NUCLEOTIDE SEQUENCE [LARGE SCALE GENOMIC DNA]</scope>
    <source>
        <strain evidence="3 4">DSM 18346</strain>
    </source>
</reference>
<dbReference type="SUPFAM" id="SSF159774">
    <property type="entry name" value="YerB-like"/>
    <property type="match status" value="1"/>
</dbReference>
<dbReference type="InterPro" id="IPR035328">
    <property type="entry name" value="DUF3048_C"/>
</dbReference>
<gene>
    <name evidence="3" type="ORF">SAMN05660472_01162</name>
</gene>
<dbReference type="AlphaFoldDB" id="A0A1G9BGQ5"/>
<proteinExistence type="predicted"/>
<dbReference type="PROSITE" id="PS51257">
    <property type="entry name" value="PROKAR_LIPOPROTEIN"/>
    <property type="match status" value="1"/>
</dbReference>
<name>A0A1G9BGQ5_9FIRM</name>
<dbReference type="Proteomes" id="UP000198718">
    <property type="component" value="Unassembled WGS sequence"/>
</dbReference>
<dbReference type="Pfam" id="PF17479">
    <property type="entry name" value="DUF3048_C"/>
    <property type="match status" value="1"/>
</dbReference>
<keyword evidence="4" id="KW-1185">Reference proteome</keyword>
<dbReference type="InterPro" id="IPR021416">
    <property type="entry name" value="DUF3048_N"/>
</dbReference>
<sequence length="356" mass="40641">MHWRRIVIGILAIGLIGTMLACSKKPEIDEEPIEEVVIELEEEKESFEGMAINPLTGLWIDKEAAIRRPVAVMINNMKAALPQSGISQADIMYETLAEGNITRLVAVFQDFNAEKIGPIRSTRHYYLNFAFDHDAVFVHHGGSPQAFQAIKNLKPANLNTLSYLEGIMAWRDPVRSKQRGMFEHSLYTNTEGIMKGWEAVGYRKEVKEGLERKLNFMEEEWTPEGEKADIVIIPFSKDYTGSFQYNPETKLYKRYQSEQPHIDENNNQQLETKNIIIQYADIRVISGDAEGRREIELIGSGKGLYISNGKAMPIVWKKSTYDTATQFQDINGNPLKLNKGKTWIAIFPQNREIQLQ</sequence>
<dbReference type="Gene3D" id="3.50.90.10">
    <property type="entry name" value="YerB-like"/>
    <property type="match status" value="1"/>
</dbReference>